<keyword evidence="3" id="KW-1185">Reference proteome</keyword>
<accession>A0A0K2LA09</accession>
<dbReference type="Proteomes" id="UP000061546">
    <property type="component" value="Chromosome"/>
</dbReference>
<dbReference type="Pfam" id="PF03613">
    <property type="entry name" value="EIID-AGA"/>
    <property type="match status" value="1"/>
</dbReference>
<feature type="transmembrane region" description="Helical" evidence="1">
    <location>
        <begin position="251"/>
        <end position="269"/>
    </location>
</feature>
<dbReference type="PANTHER" id="PTHR32502:SF26">
    <property type="entry name" value="PHOSPHOTRANSFERASE SYSTEM SUGAR-SPECIFIC EIID COMPONENT"/>
    <property type="match status" value="1"/>
</dbReference>
<dbReference type="PROSITE" id="PS51108">
    <property type="entry name" value="PTS_EIID"/>
    <property type="match status" value="1"/>
</dbReference>
<dbReference type="InterPro" id="IPR004704">
    <property type="entry name" value="PTS_IID_man"/>
</dbReference>
<reference evidence="2 3" key="1">
    <citation type="submission" date="2015-08" db="EMBL/GenBank/DDBJ databases">
        <title>Genomic sequence of Lactobacillus heilongjiangensis DSM 28069, isolated from Chinese traditional pickle.</title>
        <authorList>
            <person name="Jiang X."/>
            <person name="Zheng B."/>
            <person name="Cheng H."/>
        </authorList>
    </citation>
    <scope>NUCLEOTIDE SEQUENCE [LARGE SCALE GENOMIC DNA]</scope>
    <source>
        <strain evidence="2 3">DSM 28069</strain>
    </source>
</reference>
<keyword evidence="1" id="KW-0472">Membrane</keyword>
<evidence type="ECO:0000256" key="1">
    <source>
        <dbReference type="SAM" id="Phobius"/>
    </source>
</evidence>
<sequence>MKKNKEYELTKKDFNQINKRSMFGFQMGWNYERMQASGYLYIILPQLRKIYGEGTPELKEAMKTHNQFFNTSNFFNTIVTGIDLAIEGKEGADSLDTVSGIKTGLMGPFAAIGDSLFAALVPTIMGAIAATMASQGNPLGLFLWLAVNIAIMVFRWKQLHFAYKTGTKLVSEMQGQLNALTDAATLLGVFIVGALVATMINVQVPLVAHMGKVSLSVQTNIDMILPKLVPACIVGLVYWLLGKKGMTSTKVIFIVIIFAVILSAIGVLGKI</sequence>
<gene>
    <name evidence="2" type="ORF">JP39_00870</name>
</gene>
<feature type="transmembrane region" description="Helical" evidence="1">
    <location>
        <begin position="109"/>
        <end position="133"/>
    </location>
</feature>
<name>A0A0K2LA09_9LACO</name>
<organism evidence="2 3">
    <name type="scientific">Companilactobacillus heilongjiangensis</name>
    <dbReference type="NCBI Taxonomy" id="1074467"/>
    <lineage>
        <taxon>Bacteria</taxon>
        <taxon>Bacillati</taxon>
        <taxon>Bacillota</taxon>
        <taxon>Bacilli</taxon>
        <taxon>Lactobacillales</taxon>
        <taxon>Lactobacillaceae</taxon>
        <taxon>Companilactobacillus</taxon>
    </lineage>
</organism>
<dbReference type="GO" id="GO:0005886">
    <property type="term" value="C:plasma membrane"/>
    <property type="evidence" value="ECO:0007669"/>
    <property type="project" value="TreeGrafter"/>
</dbReference>
<dbReference type="STRING" id="1074467.JP39_00870"/>
<feature type="transmembrane region" description="Helical" evidence="1">
    <location>
        <begin position="224"/>
        <end position="242"/>
    </location>
</feature>
<evidence type="ECO:0000313" key="2">
    <source>
        <dbReference type="EMBL" id="ALB28043.1"/>
    </source>
</evidence>
<dbReference type="PANTHER" id="PTHR32502">
    <property type="entry name" value="N-ACETYLGALACTOSAMINE PERMEASE II COMPONENT-RELATED"/>
    <property type="match status" value="1"/>
</dbReference>
<dbReference type="KEGG" id="lhi:JP39_00870"/>
<dbReference type="InterPro" id="IPR050303">
    <property type="entry name" value="GatZ_KbaZ_carbometab"/>
</dbReference>
<protein>
    <submittedName>
        <fullName evidence="2">PTS fructose transporter subunit IID</fullName>
    </submittedName>
</protein>
<dbReference type="RefSeq" id="WP_041500983.1">
    <property type="nucleotide sequence ID" value="NZ_BJDV01000009.1"/>
</dbReference>
<dbReference type="GO" id="GO:0009401">
    <property type="term" value="P:phosphoenolpyruvate-dependent sugar phosphotransferase system"/>
    <property type="evidence" value="ECO:0007669"/>
    <property type="project" value="InterPro"/>
</dbReference>
<dbReference type="OrthoDB" id="9795582at2"/>
<proteinExistence type="predicted"/>
<dbReference type="EMBL" id="CP012559">
    <property type="protein sequence ID" value="ALB28043.1"/>
    <property type="molecule type" value="Genomic_DNA"/>
</dbReference>
<feature type="transmembrane region" description="Helical" evidence="1">
    <location>
        <begin position="177"/>
        <end position="204"/>
    </location>
</feature>
<evidence type="ECO:0000313" key="3">
    <source>
        <dbReference type="Proteomes" id="UP000061546"/>
    </source>
</evidence>
<keyword evidence="1" id="KW-0812">Transmembrane</keyword>
<keyword evidence="1" id="KW-1133">Transmembrane helix</keyword>
<feature type="transmembrane region" description="Helical" evidence="1">
    <location>
        <begin position="139"/>
        <end position="156"/>
    </location>
</feature>
<dbReference type="AlphaFoldDB" id="A0A0K2LA09"/>